<feature type="region of interest" description="Disordered" evidence="1">
    <location>
        <begin position="276"/>
        <end position="328"/>
    </location>
</feature>
<reference evidence="2" key="1">
    <citation type="submission" date="2019-06" db="EMBL/GenBank/DDBJ databases">
        <authorList>
            <person name="Palmer J.M."/>
        </authorList>
    </citation>
    <scope>NUCLEOTIDE SEQUENCE</scope>
    <source>
        <strain evidence="2">TWF679</strain>
    </source>
</reference>
<sequence length="365" mass="41033">MLAAWRLTQVSASSPFYDVPAKDTGRDTIKSQTPSLGAVEYSSMDVIGPLLPRNRRRKQTDKNVVPLKTPVPSSRDYGVPRTATTTPLSLPVLNLEFPEDLFDNLTPITFDRTAQASSERSIMDEFPSPPTQHSLFDEERLRAERKRQKKQAKLQKSSKPERYHHTPAFAAQSFALTATPEIFYKTDQTHKLSRPILDQAKTRRNRAPRVVQPFDDRSSGEYDRNNVMNGATENGRQTPTWGTWGRETPRSPPPNRFMTPSPHYELFSSTILNQNTPGTGGRPAIAPETFTRGRPDWSEMDEKVTNKGLRRSGSLHSAKSQRPGTQSTKFTTVLKGNAVLRVPRAGDAESIYQGRGCVPWRIRAM</sequence>
<dbReference type="AlphaFoldDB" id="A0A8H8VIQ0"/>
<feature type="compositionally biased region" description="Basic and acidic residues" evidence="1">
    <location>
        <begin position="214"/>
        <end position="224"/>
    </location>
</feature>
<proteinExistence type="predicted"/>
<accession>A0A8H8VIQ0</accession>
<dbReference type="Proteomes" id="UP000614610">
    <property type="component" value="Unassembled WGS sequence"/>
</dbReference>
<evidence type="ECO:0000313" key="3">
    <source>
        <dbReference type="Proteomes" id="UP000614610"/>
    </source>
</evidence>
<feature type="region of interest" description="Disordered" evidence="1">
    <location>
        <begin position="54"/>
        <end position="82"/>
    </location>
</feature>
<evidence type="ECO:0000313" key="2">
    <source>
        <dbReference type="EMBL" id="KAF3219536.1"/>
    </source>
</evidence>
<feature type="compositionally biased region" description="Polar residues" evidence="1">
    <location>
        <begin position="226"/>
        <end position="241"/>
    </location>
</feature>
<feature type="region of interest" description="Disordered" evidence="1">
    <location>
        <begin position="116"/>
        <end position="164"/>
    </location>
</feature>
<feature type="compositionally biased region" description="Basic residues" evidence="1">
    <location>
        <begin position="143"/>
        <end position="153"/>
    </location>
</feature>
<dbReference type="OrthoDB" id="5415470at2759"/>
<comment type="caution">
    <text evidence="2">The sequence shown here is derived from an EMBL/GenBank/DDBJ whole genome shotgun (WGS) entry which is preliminary data.</text>
</comment>
<evidence type="ECO:0000256" key="1">
    <source>
        <dbReference type="SAM" id="MobiDB-lite"/>
    </source>
</evidence>
<gene>
    <name evidence="2" type="ORF">TWF679_011003</name>
</gene>
<name>A0A8H8VIQ0_ORBOL</name>
<feature type="region of interest" description="Disordered" evidence="1">
    <location>
        <begin position="213"/>
        <end position="256"/>
    </location>
</feature>
<dbReference type="EMBL" id="WIWT01000009">
    <property type="protein sequence ID" value="KAF3219536.1"/>
    <property type="molecule type" value="Genomic_DNA"/>
</dbReference>
<organism evidence="2 3">
    <name type="scientific">Orbilia oligospora</name>
    <name type="common">Nematode-trapping fungus</name>
    <name type="synonym">Arthrobotrys oligospora</name>
    <dbReference type="NCBI Taxonomy" id="2813651"/>
    <lineage>
        <taxon>Eukaryota</taxon>
        <taxon>Fungi</taxon>
        <taxon>Dikarya</taxon>
        <taxon>Ascomycota</taxon>
        <taxon>Pezizomycotina</taxon>
        <taxon>Orbiliomycetes</taxon>
        <taxon>Orbiliales</taxon>
        <taxon>Orbiliaceae</taxon>
        <taxon>Orbilia</taxon>
    </lineage>
</organism>
<feature type="compositionally biased region" description="Basic and acidic residues" evidence="1">
    <location>
        <begin position="291"/>
        <end position="305"/>
    </location>
</feature>
<protein>
    <submittedName>
        <fullName evidence="2">Uncharacterized protein</fullName>
    </submittedName>
</protein>
<feature type="compositionally biased region" description="Polar residues" evidence="1">
    <location>
        <begin position="314"/>
        <end position="328"/>
    </location>
</feature>